<dbReference type="PaxDb" id="4113-PGSC0003DMT400065445"/>
<dbReference type="EnsemblPlants" id="PGSC0003DMT400065445">
    <property type="protein sequence ID" value="PGSC0003DMT400065445"/>
    <property type="gene ID" value="PGSC0003DMG400025453"/>
</dbReference>
<organism evidence="1 2">
    <name type="scientific">Solanum tuberosum</name>
    <name type="common">Potato</name>
    <dbReference type="NCBI Taxonomy" id="4113"/>
    <lineage>
        <taxon>Eukaryota</taxon>
        <taxon>Viridiplantae</taxon>
        <taxon>Streptophyta</taxon>
        <taxon>Embryophyta</taxon>
        <taxon>Tracheophyta</taxon>
        <taxon>Spermatophyta</taxon>
        <taxon>Magnoliopsida</taxon>
        <taxon>eudicotyledons</taxon>
        <taxon>Gunneridae</taxon>
        <taxon>Pentapetalae</taxon>
        <taxon>asterids</taxon>
        <taxon>lamiids</taxon>
        <taxon>Solanales</taxon>
        <taxon>Solanaceae</taxon>
        <taxon>Solanoideae</taxon>
        <taxon>Solaneae</taxon>
        <taxon>Solanum</taxon>
    </lineage>
</organism>
<evidence type="ECO:0000313" key="1">
    <source>
        <dbReference type="EnsemblPlants" id="PGSC0003DMT400065445"/>
    </source>
</evidence>
<accession>M1CE03</accession>
<protein>
    <submittedName>
        <fullName evidence="1">Uncharacterized protein</fullName>
    </submittedName>
</protein>
<sequence length="57" mass="6026">MAKNDHQYGGGGTRRRGLPVSAGLGVGGGRLAGRLCWAETTRGHISIPKETFSVKLF</sequence>
<dbReference type="InParanoid" id="M1CE03"/>
<dbReference type="HOGENOM" id="CLU_3000211_0_0_1"/>
<evidence type="ECO:0000313" key="2">
    <source>
        <dbReference type="Proteomes" id="UP000011115"/>
    </source>
</evidence>
<dbReference type="AlphaFoldDB" id="M1CE03"/>
<dbReference type="Gramene" id="PGSC0003DMT400065445">
    <property type="protein sequence ID" value="PGSC0003DMT400065445"/>
    <property type="gene ID" value="PGSC0003DMG400025453"/>
</dbReference>
<name>M1CE03_SOLTU</name>
<keyword evidence="2" id="KW-1185">Reference proteome</keyword>
<proteinExistence type="predicted"/>
<dbReference type="Proteomes" id="UP000011115">
    <property type="component" value="Unassembled WGS sequence"/>
</dbReference>
<reference evidence="1" key="2">
    <citation type="submission" date="2015-06" db="UniProtKB">
        <authorList>
            <consortium name="EnsemblPlants"/>
        </authorList>
    </citation>
    <scope>IDENTIFICATION</scope>
    <source>
        <strain evidence="1">DM1-3 516 R44</strain>
    </source>
</reference>
<reference evidence="2" key="1">
    <citation type="journal article" date="2011" name="Nature">
        <title>Genome sequence and analysis of the tuber crop potato.</title>
        <authorList>
            <consortium name="The Potato Genome Sequencing Consortium"/>
        </authorList>
    </citation>
    <scope>NUCLEOTIDE SEQUENCE [LARGE SCALE GENOMIC DNA]</scope>
    <source>
        <strain evidence="2">cv. DM1-3 516 R44</strain>
    </source>
</reference>